<dbReference type="Pfam" id="PF04563">
    <property type="entry name" value="RNA_pol_Rpb2_1"/>
    <property type="match status" value="1"/>
</dbReference>
<evidence type="ECO:0000259" key="18">
    <source>
        <dbReference type="Pfam" id="PF04563"/>
    </source>
</evidence>
<dbReference type="Gene3D" id="3.90.1110.10">
    <property type="entry name" value="RNA polymerase Rpb2, domain 2"/>
    <property type="match status" value="1"/>
</dbReference>
<dbReference type="EMBL" id="KP689497">
    <property type="protein sequence ID" value="AJQ24525.1"/>
    <property type="molecule type" value="Genomic_DNA"/>
</dbReference>
<dbReference type="InterPro" id="IPR007645">
    <property type="entry name" value="RNA_pol_Rpb2_3"/>
</dbReference>
<dbReference type="FunFam" id="3.90.1070.20:FF:000002">
    <property type="entry name" value="DNA-directed RNA polymerase subunit beta"/>
    <property type="match status" value="1"/>
</dbReference>
<dbReference type="PROSITE" id="PS01166">
    <property type="entry name" value="RNA_POL_BETA"/>
    <property type="match status" value="1"/>
</dbReference>
<dbReference type="AlphaFoldDB" id="A0A0C5PZ91"/>
<gene>
    <name evidence="22" type="primary">rpbB</name>
</gene>
<dbReference type="FunFam" id="2.40.50.150:FF:000002">
    <property type="entry name" value="DNA-directed RNA polymerase subunit beta"/>
    <property type="match status" value="1"/>
</dbReference>
<evidence type="ECO:0000313" key="22">
    <source>
        <dbReference type="EMBL" id="AJQ24525.1"/>
    </source>
</evidence>
<comment type="catalytic activity">
    <reaction evidence="14">
        <text>RNA(n) + a ribonucleoside 5'-triphosphate = RNA(n+1) + diphosphate</text>
        <dbReference type="Rhea" id="RHEA:21248"/>
        <dbReference type="Rhea" id="RHEA-COMP:14527"/>
        <dbReference type="Rhea" id="RHEA-COMP:17342"/>
        <dbReference type="ChEBI" id="CHEBI:33019"/>
        <dbReference type="ChEBI" id="CHEBI:61557"/>
        <dbReference type="ChEBI" id="CHEBI:140395"/>
        <dbReference type="EC" id="2.7.7.6"/>
    </reaction>
</comment>
<dbReference type="GO" id="GO:0008270">
    <property type="term" value="F:zinc ion binding"/>
    <property type="evidence" value="ECO:0007669"/>
    <property type="project" value="UniProtKB-KW"/>
</dbReference>
<keyword evidence="10" id="KW-0460">Magnesium</keyword>
<dbReference type="Pfam" id="PF04561">
    <property type="entry name" value="RNA_pol_Rpb2_2"/>
    <property type="match status" value="1"/>
</dbReference>
<dbReference type="SUPFAM" id="SSF64484">
    <property type="entry name" value="beta and beta-prime subunits of DNA dependent RNA-polymerase"/>
    <property type="match status" value="1"/>
</dbReference>
<evidence type="ECO:0000259" key="19">
    <source>
        <dbReference type="Pfam" id="PF04565"/>
    </source>
</evidence>
<dbReference type="Pfam" id="PF04560">
    <property type="entry name" value="RNA_pol_Rpb2_7"/>
    <property type="match status" value="1"/>
</dbReference>
<evidence type="ECO:0000259" key="17">
    <source>
        <dbReference type="Pfam" id="PF04561"/>
    </source>
</evidence>
<dbReference type="Pfam" id="PF04565">
    <property type="entry name" value="RNA_pol_Rpb2_3"/>
    <property type="match status" value="1"/>
</dbReference>
<dbReference type="GO" id="GO:0003899">
    <property type="term" value="F:DNA-directed RNA polymerase activity"/>
    <property type="evidence" value="ECO:0007669"/>
    <property type="project" value="UniProtKB-EC"/>
</dbReference>
<evidence type="ECO:0000259" key="20">
    <source>
        <dbReference type="Pfam" id="PF04566"/>
    </source>
</evidence>
<reference evidence="22" key="1">
    <citation type="submission" date="2015-01" db="EMBL/GenBank/DDBJ databases">
        <title>Housekeeping genes of Clavicipitaceae.</title>
        <authorList>
            <person name="Schardl C.L."/>
        </authorList>
    </citation>
    <scope>NUCLEOTIDE SEQUENCE</scope>
    <source>
        <strain evidence="22">E56</strain>
    </source>
</reference>
<dbReference type="InterPro" id="IPR037034">
    <property type="entry name" value="RNA_pol_Rpb2_2_sf"/>
</dbReference>
<comment type="subunit">
    <text evidence="3">Component of the RNA polymerase II (Pol II) complex consisting of 12 subunits.</text>
</comment>
<accession>A0A0C5PZ91</accession>
<name>A0A0C5PZ91_EPIEL</name>
<dbReference type="InterPro" id="IPR007641">
    <property type="entry name" value="RNA_pol_Rpb2_7"/>
</dbReference>
<sequence>MAEYEEDYDYENYGEDDEGITPEDCWTVISSFFETKGLVSQQTDSFDEFTQTTIQDLVNEYSTITLDQPNPPSPPGMKIALRRYEIKFGTVMVSRPTISETDGTVTSLLPYECRDRNLTYASPLYINITKKVSAAIEREVPLHEMDDAQQAEYAKTGENPIKLIWEQEESPEDDEAGKSEDWKNMVFVGKLPIMVKSKICHLSRETDESLFMVNECPYDQGGYFVINGSEKVLIAQERSAANIVQVFKKAQPSPFTYTAEIRSALEKGSRLISSLQLKLYGKGDSARGGFGQTIHTTLPFVKSDLPIAIVFRALGVVSDEDILNHICYDRKDSQMLEMLRPCIEEAFCVQDREVALDFIGKRGNRDQAGLGREKRVRVAKDILQKETLPHISQTEGSETRKAFFLGYMVHKLLQCALGRREPDDRDHFGKKRLDLAGPLLAKLFRGIVRRMNNELSNYLRRCVEGNRHFNLAVGIKPGTLSNGLKYSLATGNWGDQKKAMSSTAGVSQVLNRYTFASTLSHLRRTNTPIGRDGKLAKPRQLHNTHWGLVCPAETPEGQACGLVKNLSLMCYVSVGSPSEPLIEFMINRGMEVVEEYEPLRYPHATKIFVNGTWVGVHQDPKHLVSQVLDTRRKSYLQYEVSLVREIRDQEFKIFSDAGRVMRPVFTVQQEDDPETGIEKGHLVLSKELVNKLAKEQAEPSEDPSEKIGWEGLIRAGAVEYLDAEEEETSMICMTPEDLELYRLQKAGVALDDDIGDDLNRRLKTRTNPTTHMYTHCEIHPSMILGICASIIPFPDHNQSPRNTYQSAMGKQAMGFFLTNYSRRMDTMANILYYPQKPLATTRSMEFLKFRELPAGQNAIVAIACYSGYNQEDSVIMNQSSIDRGLFRSLFFRSYSDQEKKVGLNYTEVFEKPFHQSTLRMKHGTYDKLDEDGIVAPGVRVSGEDIIIGKTAPIDQENQDLGTRTTVHQRRDISTPLRSTENGIIDSVILTVNADNVKYVKVRVRTTKVPQIGDKFASRHGQKGTIGVTYRQEDMPFTREGVTPDIIINPHAIPSRMTIAHLIECLLSKVSTLEGMEGDATPFTDVTVDSVSELLRKHGYQSRGFEIMYNGHTGKKLRAQVFFGPTYYQRLRHMVDDKIHARARGPVQIMTRQPVEGRARDGGLRFGEMERDCMIAHGAAAFLKERLFEVSDAFRVHVCEICGLMTPIANLSKQSFECRPCKNKTKIAQIHIPYAAKLLFQELQSMNIAARMFTNRSGASIR</sequence>
<dbReference type="Pfam" id="PF04567">
    <property type="entry name" value="RNA_pol_Rpb2_5"/>
    <property type="match status" value="1"/>
</dbReference>
<protein>
    <recommendedName>
        <fullName evidence="14">DNA-directed RNA polymerase subunit beta</fullName>
        <ecNumber evidence="14">2.7.7.6</ecNumber>
    </recommendedName>
</protein>
<dbReference type="GO" id="GO:0006351">
    <property type="term" value="P:DNA-templated transcription"/>
    <property type="evidence" value="ECO:0007669"/>
    <property type="project" value="InterPro"/>
</dbReference>
<feature type="domain" description="RNA polymerase Rpb2" evidence="19">
    <location>
        <begin position="508"/>
        <end position="572"/>
    </location>
</feature>
<evidence type="ECO:0000256" key="8">
    <source>
        <dbReference type="ARBA" id="ARBA00022771"/>
    </source>
</evidence>
<dbReference type="InterPro" id="IPR037033">
    <property type="entry name" value="DNA-dir_RNAP_su2_hyb_sf"/>
</dbReference>
<keyword evidence="7" id="KW-0479">Metal-binding</keyword>
<dbReference type="InterPro" id="IPR014724">
    <property type="entry name" value="RNA_pol_RPB2_OB-fold"/>
</dbReference>
<comment type="subcellular location">
    <subcellularLocation>
        <location evidence="1">Nucleus</location>
    </subcellularLocation>
</comment>
<organism evidence="22">
    <name type="scientific">Epichloe elymi</name>
    <dbReference type="NCBI Taxonomy" id="55200"/>
    <lineage>
        <taxon>Eukaryota</taxon>
        <taxon>Fungi</taxon>
        <taxon>Dikarya</taxon>
        <taxon>Ascomycota</taxon>
        <taxon>Pezizomycotina</taxon>
        <taxon>Sordariomycetes</taxon>
        <taxon>Hypocreomycetidae</taxon>
        <taxon>Hypocreales</taxon>
        <taxon>Clavicipitaceae</taxon>
        <taxon>Epichloe</taxon>
    </lineage>
</organism>
<dbReference type="Gene3D" id="3.90.1070.20">
    <property type="match status" value="1"/>
</dbReference>
<evidence type="ECO:0000256" key="1">
    <source>
        <dbReference type="ARBA" id="ARBA00004123"/>
    </source>
</evidence>
<dbReference type="Pfam" id="PF00562">
    <property type="entry name" value="RNA_pol_Rpb2_6"/>
    <property type="match status" value="1"/>
</dbReference>
<comment type="function">
    <text evidence="14">DNA-dependent RNA polymerase catalyzes the transcription of DNA into RNA using the four ribonucleoside triphosphates as substrates.</text>
</comment>
<keyword evidence="8" id="KW-0863">Zinc-finger</keyword>
<evidence type="ECO:0000256" key="4">
    <source>
        <dbReference type="ARBA" id="ARBA00022478"/>
    </source>
</evidence>
<feature type="domain" description="RNA polymerase beta subunit protrusion" evidence="18">
    <location>
        <begin position="37"/>
        <end position="479"/>
    </location>
</feature>
<keyword evidence="9" id="KW-0862">Zinc</keyword>
<dbReference type="InterPro" id="IPR007642">
    <property type="entry name" value="RNA_pol_Rpb2_2"/>
</dbReference>
<evidence type="ECO:0000256" key="5">
    <source>
        <dbReference type="ARBA" id="ARBA00022679"/>
    </source>
</evidence>
<keyword evidence="4 14" id="KW-0240">DNA-directed RNA polymerase</keyword>
<dbReference type="GO" id="GO:0003677">
    <property type="term" value="F:DNA binding"/>
    <property type="evidence" value="ECO:0007669"/>
    <property type="project" value="InterPro"/>
</dbReference>
<evidence type="ECO:0000259" key="15">
    <source>
        <dbReference type="Pfam" id="PF00562"/>
    </source>
</evidence>
<dbReference type="InterPro" id="IPR007644">
    <property type="entry name" value="RNA_pol_bsu_protrusion"/>
</dbReference>
<evidence type="ECO:0000256" key="9">
    <source>
        <dbReference type="ARBA" id="ARBA00022833"/>
    </source>
</evidence>
<evidence type="ECO:0000256" key="11">
    <source>
        <dbReference type="ARBA" id="ARBA00023163"/>
    </source>
</evidence>
<dbReference type="EC" id="2.7.7.6" evidence="14"/>
<evidence type="ECO:0000256" key="13">
    <source>
        <dbReference type="RuleBase" id="RU000434"/>
    </source>
</evidence>
<evidence type="ECO:0000259" key="21">
    <source>
        <dbReference type="Pfam" id="PF04567"/>
    </source>
</evidence>
<dbReference type="InterPro" id="IPR007646">
    <property type="entry name" value="RNA_pol_Rpb2_4"/>
</dbReference>
<evidence type="ECO:0000256" key="6">
    <source>
        <dbReference type="ARBA" id="ARBA00022695"/>
    </source>
</evidence>
<dbReference type="InterPro" id="IPR007120">
    <property type="entry name" value="DNA-dir_RNAP_su2_dom"/>
</dbReference>
<dbReference type="Gene3D" id="3.90.1800.10">
    <property type="entry name" value="RNA polymerase alpha subunit dimerisation domain"/>
    <property type="match status" value="1"/>
</dbReference>
<dbReference type="GO" id="GO:0032549">
    <property type="term" value="F:ribonucleoside binding"/>
    <property type="evidence" value="ECO:0007669"/>
    <property type="project" value="InterPro"/>
</dbReference>
<evidence type="ECO:0000256" key="14">
    <source>
        <dbReference type="RuleBase" id="RU363031"/>
    </source>
</evidence>
<dbReference type="InterPro" id="IPR007121">
    <property type="entry name" value="RNA_pol_bsu_CS"/>
</dbReference>
<dbReference type="GO" id="GO:0005634">
    <property type="term" value="C:nucleus"/>
    <property type="evidence" value="ECO:0007669"/>
    <property type="project" value="UniProtKB-SubCell"/>
</dbReference>
<dbReference type="Pfam" id="PF04566">
    <property type="entry name" value="RNA_pol_Rpb2_4"/>
    <property type="match status" value="1"/>
</dbReference>
<keyword evidence="6 14" id="KW-0548">Nucleotidyltransferase</keyword>
<dbReference type="PANTHER" id="PTHR20856">
    <property type="entry name" value="DNA-DIRECTED RNA POLYMERASE I SUBUNIT 2"/>
    <property type="match status" value="1"/>
</dbReference>
<dbReference type="FunFam" id="3.90.1800.10:FF:000002">
    <property type="entry name" value="DNA-directed RNA polymerase subunit beta"/>
    <property type="match status" value="1"/>
</dbReference>
<keyword evidence="12" id="KW-0539">Nucleus</keyword>
<dbReference type="CDD" id="cd00653">
    <property type="entry name" value="RNA_pol_B_RPB2"/>
    <property type="match status" value="1"/>
</dbReference>
<dbReference type="GO" id="GO:0000428">
    <property type="term" value="C:DNA-directed RNA polymerase complex"/>
    <property type="evidence" value="ECO:0007669"/>
    <property type="project" value="UniProtKB-KW"/>
</dbReference>
<evidence type="ECO:0000256" key="10">
    <source>
        <dbReference type="ARBA" id="ARBA00022842"/>
    </source>
</evidence>
<dbReference type="Gene3D" id="2.40.50.150">
    <property type="match status" value="1"/>
</dbReference>
<feature type="domain" description="DNA-directed RNA polymerase subunit 2 hybrid-binding" evidence="15">
    <location>
        <begin position="787"/>
        <end position="1159"/>
    </location>
</feature>
<comment type="similarity">
    <text evidence="2 13">Belongs to the RNA polymerase beta chain family.</text>
</comment>
<keyword evidence="11 14" id="KW-0804">Transcription</keyword>
<evidence type="ECO:0000256" key="7">
    <source>
        <dbReference type="ARBA" id="ARBA00022723"/>
    </source>
</evidence>
<feature type="domain" description="RNA polymerase Rpb2" evidence="17">
    <location>
        <begin position="242"/>
        <end position="434"/>
    </location>
</feature>
<proteinExistence type="inferred from homology"/>
<feature type="domain" description="RNA polymerase Rpb2" evidence="16">
    <location>
        <begin position="1161"/>
        <end position="1253"/>
    </location>
</feature>
<dbReference type="FunFam" id="3.90.1110.10:FF:000003">
    <property type="entry name" value="DNA-directed RNA polymerase subunit beta"/>
    <property type="match status" value="1"/>
</dbReference>
<feature type="domain" description="RNA polymerase Rpb2" evidence="20">
    <location>
        <begin position="607"/>
        <end position="668"/>
    </location>
</feature>
<evidence type="ECO:0000256" key="2">
    <source>
        <dbReference type="ARBA" id="ARBA00006835"/>
    </source>
</evidence>
<evidence type="ECO:0000256" key="12">
    <source>
        <dbReference type="ARBA" id="ARBA00023242"/>
    </source>
</evidence>
<dbReference type="InterPro" id="IPR007647">
    <property type="entry name" value="RNA_pol_Rpb2_5"/>
</dbReference>
<dbReference type="InterPro" id="IPR015712">
    <property type="entry name" value="DNA-dir_RNA_pol_su2"/>
</dbReference>
<evidence type="ECO:0000259" key="16">
    <source>
        <dbReference type="Pfam" id="PF04560"/>
    </source>
</evidence>
<dbReference type="Gene3D" id="2.40.270.10">
    <property type="entry name" value="DNA-directed RNA polymerase, subunit 2, domain 6"/>
    <property type="match status" value="1"/>
</dbReference>
<feature type="domain" description="RNA polymerase Rpb2" evidence="21">
    <location>
        <begin position="709"/>
        <end position="780"/>
    </location>
</feature>
<keyword evidence="5 14" id="KW-0808">Transferase</keyword>
<evidence type="ECO:0000256" key="3">
    <source>
        <dbReference type="ARBA" id="ARBA00011730"/>
    </source>
</evidence>
<dbReference type="FunFam" id="2.40.270.10:FF:000006">
    <property type="entry name" value="DNA-directed RNA polymerase subunit beta"/>
    <property type="match status" value="1"/>
</dbReference>